<evidence type="ECO:0008006" key="5">
    <source>
        <dbReference type="Google" id="ProtNLM"/>
    </source>
</evidence>
<accession>A0A0E9NP25</accession>
<feature type="compositionally biased region" description="Basic and acidic residues" evidence="1">
    <location>
        <begin position="115"/>
        <end position="126"/>
    </location>
</feature>
<dbReference type="AlphaFoldDB" id="A0A0E9NP25"/>
<keyword evidence="2" id="KW-0472">Membrane</keyword>
<protein>
    <recommendedName>
        <fullName evidence="5">DDRGK domain-containing protein 1</fullName>
    </recommendedName>
</protein>
<comment type="caution">
    <text evidence="3">The sequence shown here is derived from an EMBL/GenBank/DDBJ whole genome shotgun (WGS) entry which is preliminary data.</text>
</comment>
<sequence>MAADFLNNLILFSPLLVIGLGILWFSENAGKLRSGAGLPTAPARDGDQAEAGAPAAELEAEEVEEEREPLFEQEPRDNPERAPNRPLPNLHRVPAAPPQDIGTKKAKSRAKKDARRAYHEHVRAAASAQREEWERVAPQWEAEMEEERERRRREEERIVEQKREERREKEEEWRRERERREGVRRGVEGVVQAGKMVWIADVAKSLHATTEEVRAILDEIIGRNNAGEGGVKMMVTSTGWFVVLRTEDVEGMRKKLVAKGRISQEDIVNIATEVVGTA</sequence>
<keyword evidence="2" id="KW-1133">Transmembrane helix</keyword>
<dbReference type="InterPro" id="IPR019153">
    <property type="entry name" value="DDRGK_dom-contain"/>
</dbReference>
<feature type="compositionally biased region" description="Basic residues" evidence="1">
    <location>
        <begin position="104"/>
        <end position="114"/>
    </location>
</feature>
<keyword evidence="2" id="KW-0812">Transmembrane</keyword>
<feature type="region of interest" description="Disordered" evidence="1">
    <location>
        <begin position="36"/>
        <end position="126"/>
    </location>
</feature>
<feature type="compositionally biased region" description="Basic and acidic residues" evidence="1">
    <location>
        <begin position="68"/>
        <end position="83"/>
    </location>
</feature>
<evidence type="ECO:0000256" key="2">
    <source>
        <dbReference type="SAM" id="Phobius"/>
    </source>
</evidence>
<organism evidence="3 4">
    <name type="scientific">Saitoella complicata (strain BCRC 22490 / CBS 7301 / JCM 7358 / NBRC 10748 / NRRL Y-17804)</name>
    <dbReference type="NCBI Taxonomy" id="698492"/>
    <lineage>
        <taxon>Eukaryota</taxon>
        <taxon>Fungi</taxon>
        <taxon>Dikarya</taxon>
        <taxon>Ascomycota</taxon>
        <taxon>Taphrinomycotina</taxon>
        <taxon>Taphrinomycotina incertae sedis</taxon>
        <taxon>Saitoella</taxon>
    </lineage>
</organism>
<dbReference type="RefSeq" id="XP_019026505.1">
    <property type="nucleotide sequence ID" value="XM_019169211.1"/>
</dbReference>
<reference evidence="3 4" key="1">
    <citation type="journal article" date="2011" name="J. Gen. Appl. Microbiol.">
        <title>Draft genome sequencing of the enigmatic yeast Saitoella complicata.</title>
        <authorList>
            <person name="Nishida H."/>
            <person name="Hamamoto M."/>
            <person name="Sugiyama J."/>
        </authorList>
    </citation>
    <scope>NUCLEOTIDE SEQUENCE [LARGE SCALE GENOMIC DNA]</scope>
    <source>
        <strain evidence="3 4">NRRL Y-17804</strain>
    </source>
</reference>
<feature type="compositionally biased region" description="Basic and acidic residues" evidence="1">
    <location>
        <begin position="147"/>
        <end position="179"/>
    </location>
</feature>
<evidence type="ECO:0000313" key="3">
    <source>
        <dbReference type="EMBL" id="GAO51180.1"/>
    </source>
</evidence>
<dbReference type="SMART" id="SM01128">
    <property type="entry name" value="DDRGK"/>
    <property type="match status" value="1"/>
</dbReference>
<dbReference type="Proteomes" id="UP000033140">
    <property type="component" value="Unassembled WGS sequence"/>
</dbReference>
<dbReference type="OMA" id="RENREGH"/>
<evidence type="ECO:0000313" key="4">
    <source>
        <dbReference type="Proteomes" id="UP000033140"/>
    </source>
</evidence>
<keyword evidence="4" id="KW-1185">Reference proteome</keyword>
<evidence type="ECO:0000256" key="1">
    <source>
        <dbReference type="SAM" id="MobiDB-lite"/>
    </source>
</evidence>
<reference evidence="3 4" key="3">
    <citation type="journal article" date="2015" name="Genome Announc.">
        <title>Draft Genome Sequence of the Archiascomycetous Yeast Saitoella complicata.</title>
        <authorList>
            <person name="Yamauchi K."/>
            <person name="Kondo S."/>
            <person name="Hamamoto M."/>
            <person name="Takahashi Y."/>
            <person name="Ogura Y."/>
            <person name="Hayashi T."/>
            <person name="Nishida H."/>
        </authorList>
    </citation>
    <scope>NUCLEOTIDE SEQUENCE [LARGE SCALE GENOMIC DNA]</scope>
    <source>
        <strain evidence="3 4">NRRL Y-17804</strain>
    </source>
</reference>
<proteinExistence type="predicted"/>
<feature type="transmembrane region" description="Helical" evidence="2">
    <location>
        <begin position="6"/>
        <end position="25"/>
    </location>
</feature>
<gene>
    <name evidence="3" type="ORF">G7K_5291-t1</name>
</gene>
<feature type="region of interest" description="Disordered" evidence="1">
    <location>
        <begin position="145"/>
        <end position="179"/>
    </location>
</feature>
<feature type="compositionally biased region" description="Acidic residues" evidence="1">
    <location>
        <begin position="58"/>
        <end position="67"/>
    </location>
</feature>
<name>A0A0E9NP25_SAICN</name>
<dbReference type="EMBL" id="BACD03000042">
    <property type="protein sequence ID" value="GAO51180.1"/>
    <property type="molecule type" value="Genomic_DNA"/>
</dbReference>
<reference evidence="3 4" key="2">
    <citation type="journal article" date="2014" name="J. Gen. Appl. Microbiol.">
        <title>The early diverging ascomycetous budding yeast Saitoella complicata has three histone deacetylases belonging to the Clr6, Hos2, and Rpd3 lineages.</title>
        <authorList>
            <person name="Nishida H."/>
            <person name="Matsumoto T."/>
            <person name="Kondo S."/>
            <person name="Hamamoto M."/>
            <person name="Yoshikawa H."/>
        </authorList>
    </citation>
    <scope>NUCLEOTIDE SEQUENCE [LARGE SCALE GENOMIC DNA]</scope>
    <source>
        <strain evidence="3 4">NRRL Y-17804</strain>
    </source>
</reference>